<feature type="domain" description="HTH luxR-type" evidence="4">
    <location>
        <begin position="471"/>
        <end position="536"/>
    </location>
</feature>
<dbReference type="CDD" id="cd06170">
    <property type="entry name" value="LuxR_C_like"/>
    <property type="match status" value="1"/>
</dbReference>
<evidence type="ECO:0000313" key="6">
    <source>
        <dbReference type="Proteomes" id="UP001172708"/>
    </source>
</evidence>
<keyword evidence="3" id="KW-0804">Transcription</keyword>
<protein>
    <submittedName>
        <fullName evidence="5">Helix-turn-helix transcriptional regulator</fullName>
    </submittedName>
</protein>
<comment type="caution">
    <text evidence="5">The sequence shown here is derived from an EMBL/GenBank/DDBJ whole genome shotgun (WGS) entry which is preliminary data.</text>
</comment>
<dbReference type="PANTHER" id="PTHR44688">
    <property type="entry name" value="DNA-BINDING TRANSCRIPTIONAL ACTIVATOR DEVR_DOSR"/>
    <property type="match status" value="1"/>
</dbReference>
<dbReference type="PROSITE" id="PS50043">
    <property type="entry name" value="HTH_LUXR_2"/>
    <property type="match status" value="1"/>
</dbReference>
<gene>
    <name evidence="5" type="ORF">QQX02_12715</name>
</gene>
<name>A0ABT8GK24_9MICO</name>
<proteinExistence type="predicted"/>
<dbReference type="InterPro" id="IPR011990">
    <property type="entry name" value="TPR-like_helical_dom_sf"/>
</dbReference>
<dbReference type="PROSITE" id="PS00622">
    <property type="entry name" value="HTH_LUXR_1"/>
    <property type="match status" value="1"/>
</dbReference>
<keyword evidence="6" id="KW-1185">Reference proteome</keyword>
<dbReference type="Gene3D" id="1.10.10.10">
    <property type="entry name" value="Winged helix-like DNA-binding domain superfamily/Winged helix DNA-binding domain"/>
    <property type="match status" value="1"/>
</dbReference>
<dbReference type="SUPFAM" id="SSF46894">
    <property type="entry name" value="C-terminal effector domain of the bipartite response regulators"/>
    <property type="match status" value="1"/>
</dbReference>
<evidence type="ECO:0000259" key="4">
    <source>
        <dbReference type="PROSITE" id="PS50043"/>
    </source>
</evidence>
<dbReference type="InterPro" id="IPR000792">
    <property type="entry name" value="Tscrpt_reg_LuxR_C"/>
</dbReference>
<accession>A0ABT8GK24</accession>
<dbReference type="EMBL" id="JAUHQA010000001">
    <property type="protein sequence ID" value="MDN4481785.1"/>
    <property type="molecule type" value="Genomic_DNA"/>
</dbReference>
<dbReference type="InterPro" id="IPR016032">
    <property type="entry name" value="Sig_transdc_resp-reg_C-effctor"/>
</dbReference>
<sequence length="542" mass="58397">MPATPAPTAPAHEAYARREWLAAAQHFESSATTGTLTADDVTAWSRAAWWLGRPDEALTLAERAYGQLRDAGREEDAIATALRIALVRATRGDVTVGAAWWRRAQGLLRDRPDGPLHAYSTYLDTSLGLTTDGSTWSPSSVARLAELSRSVRSPEVEILSQVVSGMAAIATGDMARGFELLDEAMLGVVTDELEPEWGGDVLCTTIHACHELADLRRMSDWTRSTEAWAARFGSDAVYAGVCRVHRLELRSIEGQWPAVEDDLVRECAALEDGNAWIAGEGWYQLGELKRHQGDIAAAREAYGRARSCGIDPVPGEALLVLEEGAPGRALSMVKYALEGRSPLARVRLLRPGTEIALAAADLAIAHVWAEELRGAARRWTSPGFAAWADAADGMIALRDGRGDVAAAFFSAAVDYHHRHRQRCEHARALAWLAASYDASGNADAADHARDMAAEQFRTLGALARVTVDVGGTPDTGPLTAREAEVLAAVAQGASNREVAERLFISDKTVGRHLANIYVKLDVGTRTAAAAWWRDGAGARARE</sequence>
<keyword evidence="2" id="KW-0238">DNA-binding</keyword>
<dbReference type="PANTHER" id="PTHR44688:SF25">
    <property type="entry name" value="HTH LUXR-TYPE DOMAIN-CONTAINING PROTEIN"/>
    <property type="match status" value="1"/>
</dbReference>
<dbReference type="SUPFAM" id="SSF48452">
    <property type="entry name" value="TPR-like"/>
    <property type="match status" value="1"/>
</dbReference>
<dbReference type="PRINTS" id="PR00038">
    <property type="entry name" value="HTHLUXR"/>
</dbReference>
<dbReference type="Proteomes" id="UP001172708">
    <property type="component" value="Unassembled WGS sequence"/>
</dbReference>
<evidence type="ECO:0000256" key="2">
    <source>
        <dbReference type="ARBA" id="ARBA00023125"/>
    </source>
</evidence>
<dbReference type="Pfam" id="PF00196">
    <property type="entry name" value="GerE"/>
    <property type="match status" value="1"/>
</dbReference>
<keyword evidence="1" id="KW-0805">Transcription regulation</keyword>
<dbReference type="SMART" id="SM00421">
    <property type="entry name" value="HTH_LUXR"/>
    <property type="match status" value="1"/>
</dbReference>
<evidence type="ECO:0000256" key="1">
    <source>
        <dbReference type="ARBA" id="ARBA00023015"/>
    </source>
</evidence>
<dbReference type="InterPro" id="IPR036388">
    <property type="entry name" value="WH-like_DNA-bd_sf"/>
</dbReference>
<organism evidence="5 6">
    <name type="scientific">Demequina muriae</name>
    <dbReference type="NCBI Taxonomy" id="3051664"/>
    <lineage>
        <taxon>Bacteria</taxon>
        <taxon>Bacillati</taxon>
        <taxon>Actinomycetota</taxon>
        <taxon>Actinomycetes</taxon>
        <taxon>Micrococcales</taxon>
        <taxon>Demequinaceae</taxon>
        <taxon>Demequina</taxon>
    </lineage>
</organism>
<evidence type="ECO:0000256" key="3">
    <source>
        <dbReference type="ARBA" id="ARBA00023163"/>
    </source>
</evidence>
<dbReference type="RefSeq" id="WP_301143528.1">
    <property type="nucleotide sequence ID" value="NZ_JAUHQA010000001.1"/>
</dbReference>
<reference evidence="5" key="1">
    <citation type="submission" date="2023-06" db="EMBL/GenBank/DDBJ databases">
        <title>Egi l300058.</title>
        <authorList>
            <person name="Gao L."/>
            <person name="Fang B.-Z."/>
            <person name="Li W.-J."/>
        </authorList>
    </citation>
    <scope>NUCLEOTIDE SEQUENCE</scope>
    <source>
        <strain evidence="5">EGI L300058</strain>
    </source>
</reference>
<evidence type="ECO:0000313" key="5">
    <source>
        <dbReference type="EMBL" id="MDN4481785.1"/>
    </source>
</evidence>